<keyword evidence="2" id="KW-0689">Ribosomal protein</keyword>
<evidence type="ECO:0000256" key="2">
    <source>
        <dbReference type="ARBA" id="ARBA00022980"/>
    </source>
</evidence>
<dbReference type="Pfam" id="PF01281">
    <property type="entry name" value="Ribosomal_L9_N"/>
    <property type="match status" value="1"/>
</dbReference>
<dbReference type="GO" id="GO:0003735">
    <property type="term" value="F:structural constituent of ribosome"/>
    <property type="evidence" value="ECO:0007669"/>
    <property type="project" value="InterPro"/>
</dbReference>
<name>A0A2T3B394_AMORE</name>
<feature type="domain" description="Ribosomal protein L9" evidence="5">
    <location>
        <begin position="47"/>
        <end position="92"/>
    </location>
</feature>
<comment type="similarity">
    <text evidence="1">Belongs to the bacterial ribosomal protein bL9 family.</text>
</comment>
<dbReference type="Gene3D" id="3.40.5.10">
    <property type="entry name" value="Ribosomal protein L9, N-terminal domain"/>
    <property type="match status" value="1"/>
</dbReference>
<dbReference type="GO" id="GO:1990904">
    <property type="term" value="C:ribonucleoprotein complex"/>
    <property type="evidence" value="ECO:0007669"/>
    <property type="project" value="UniProtKB-KW"/>
</dbReference>
<dbReference type="STRING" id="857342.A0A2T3B394"/>
<dbReference type="InterPro" id="IPR009027">
    <property type="entry name" value="Ribosomal_bL9/RNase_H1_N"/>
</dbReference>
<proteinExistence type="inferred from homology"/>
<feature type="compositionally biased region" description="Low complexity" evidence="4">
    <location>
        <begin position="184"/>
        <end position="198"/>
    </location>
</feature>
<evidence type="ECO:0000313" key="7">
    <source>
        <dbReference type="Proteomes" id="UP000241818"/>
    </source>
</evidence>
<accession>A0A2T3B394</accession>
<dbReference type="PANTHER" id="PTHR21368">
    <property type="entry name" value="50S RIBOSOMAL PROTEIN L9"/>
    <property type="match status" value="1"/>
</dbReference>
<sequence>MPSRLVSKAPQCMSCIRRMTSLGDTFSSPLGQQIRGKKKLAKVSTVNVQLLQNIPGYGKKGSVVPVIAGMMRNIWLPRKMAEYATSSRLQELGKEDVVVERDYTFLPNKQRKSIKAAQALARAQTAAEAALPQEAPAISNEDLPFLSPDAATNIISKLLPANIDFYRTPIATEQHKSQPPKRLSPSIPAASAISAAAAEGQPKEVEAKEPGKTSIYGSVSTSDIAANIKAVLAENNEGARVVLSSEHISFVEEMEDQDRVKHLGVFEIDIRLPGAANAVRRTITVSAQE</sequence>
<dbReference type="Proteomes" id="UP000241818">
    <property type="component" value="Unassembled WGS sequence"/>
</dbReference>
<evidence type="ECO:0000256" key="1">
    <source>
        <dbReference type="ARBA" id="ARBA00010605"/>
    </source>
</evidence>
<feature type="region of interest" description="Disordered" evidence="4">
    <location>
        <begin position="172"/>
        <end position="209"/>
    </location>
</feature>
<evidence type="ECO:0000256" key="4">
    <source>
        <dbReference type="SAM" id="MobiDB-lite"/>
    </source>
</evidence>
<gene>
    <name evidence="6" type="ORF">M430DRAFT_27179</name>
</gene>
<dbReference type="InterPro" id="IPR036935">
    <property type="entry name" value="Ribosomal_bL9_N_sf"/>
</dbReference>
<organism evidence="6 7">
    <name type="scientific">Amorphotheca resinae ATCC 22711</name>
    <dbReference type="NCBI Taxonomy" id="857342"/>
    <lineage>
        <taxon>Eukaryota</taxon>
        <taxon>Fungi</taxon>
        <taxon>Dikarya</taxon>
        <taxon>Ascomycota</taxon>
        <taxon>Pezizomycotina</taxon>
        <taxon>Leotiomycetes</taxon>
        <taxon>Helotiales</taxon>
        <taxon>Amorphothecaceae</taxon>
        <taxon>Amorphotheca</taxon>
    </lineage>
</organism>
<dbReference type="InterPro" id="IPR020070">
    <property type="entry name" value="Ribosomal_bL9_N"/>
</dbReference>
<evidence type="ECO:0000256" key="3">
    <source>
        <dbReference type="ARBA" id="ARBA00023274"/>
    </source>
</evidence>
<reference evidence="6 7" key="1">
    <citation type="journal article" date="2018" name="New Phytol.">
        <title>Comparative genomics and transcriptomics depict ericoid mycorrhizal fungi as versatile saprotrophs and plant mutualists.</title>
        <authorList>
            <person name="Martino E."/>
            <person name="Morin E."/>
            <person name="Grelet G.A."/>
            <person name="Kuo A."/>
            <person name="Kohler A."/>
            <person name="Daghino S."/>
            <person name="Barry K.W."/>
            <person name="Cichocki N."/>
            <person name="Clum A."/>
            <person name="Dockter R.B."/>
            <person name="Hainaut M."/>
            <person name="Kuo R.C."/>
            <person name="LaButti K."/>
            <person name="Lindahl B.D."/>
            <person name="Lindquist E.A."/>
            <person name="Lipzen A."/>
            <person name="Khouja H.R."/>
            <person name="Magnuson J."/>
            <person name="Murat C."/>
            <person name="Ohm R.A."/>
            <person name="Singer S.W."/>
            <person name="Spatafora J.W."/>
            <person name="Wang M."/>
            <person name="Veneault-Fourrey C."/>
            <person name="Henrissat B."/>
            <person name="Grigoriev I.V."/>
            <person name="Martin F.M."/>
            <person name="Perotto S."/>
        </authorList>
    </citation>
    <scope>NUCLEOTIDE SEQUENCE [LARGE SCALE GENOMIC DNA]</scope>
    <source>
        <strain evidence="6 7">ATCC 22711</strain>
    </source>
</reference>
<dbReference type="GO" id="GO:0006412">
    <property type="term" value="P:translation"/>
    <property type="evidence" value="ECO:0007669"/>
    <property type="project" value="InterPro"/>
</dbReference>
<keyword evidence="7" id="KW-1185">Reference proteome</keyword>
<dbReference type="OrthoDB" id="5555409at2759"/>
<dbReference type="SUPFAM" id="SSF55658">
    <property type="entry name" value="L9 N-domain-like"/>
    <property type="match status" value="1"/>
</dbReference>
<dbReference type="GO" id="GO:0005840">
    <property type="term" value="C:ribosome"/>
    <property type="evidence" value="ECO:0007669"/>
    <property type="project" value="UniProtKB-KW"/>
</dbReference>
<dbReference type="EMBL" id="KZ679010">
    <property type="protein sequence ID" value="PSS20095.1"/>
    <property type="molecule type" value="Genomic_DNA"/>
</dbReference>
<dbReference type="AlphaFoldDB" id="A0A2T3B394"/>
<protein>
    <recommendedName>
        <fullName evidence="5">Ribosomal protein L9 domain-containing protein</fullName>
    </recommendedName>
</protein>
<evidence type="ECO:0000259" key="5">
    <source>
        <dbReference type="Pfam" id="PF01281"/>
    </source>
</evidence>
<evidence type="ECO:0000313" key="6">
    <source>
        <dbReference type="EMBL" id="PSS20095.1"/>
    </source>
</evidence>
<dbReference type="InParanoid" id="A0A2T3B394"/>
<keyword evidence="3" id="KW-0687">Ribonucleoprotein</keyword>
<dbReference type="RefSeq" id="XP_024721365.1">
    <property type="nucleotide sequence ID" value="XM_024865545.1"/>
</dbReference>
<dbReference type="GeneID" id="36573626"/>
<dbReference type="InterPro" id="IPR000244">
    <property type="entry name" value="Ribosomal_bL9"/>
</dbReference>